<gene>
    <name evidence="3" type="ORF">BO85DRAFT_104658</name>
</gene>
<dbReference type="AlphaFoldDB" id="A0A8G1QVQ1"/>
<keyword evidence="2" id="KW-0812">Transmembrane</keyword>
<keyword evidence="2" id="KW-0472">Membrane</keyword>
<protein>
    <submittedName>
        <fullName evidence="3">Uncharacterized protein</fullName>
    </submittedName>
</protein>
<evidence type="ECO:0000256" key="2">
    <source>
        <dbReference type="SAM" id="Phobius"/>
    </source>
</evidence>
<sequence>MPAARVCGATERVDLVNLLWLTCIMILSTAYCRSMLLLCLLFPHAPTIRIFIILELHRNSRHRGSSSNGSEWSQLLVESSLLLCAPSNWGHTPPIHHGSSPRLAWTAPVRKSKATGP</sequence>
<feature type="region of interest" description="Disordered" evidence="1">
    <location>
        <begin position="94"/>
        <end position="117"/>
    </location>
</feature>
<feature type="transmembrane region" description="Helical" evidence="2">
    <location>
        <begin position="18"/>
        <end position="42"/>
    </location>
</feature>
<dbReference type="GeneID" id="37157206"/>
<evidence type="ECO:0000313" key="3">
    <source>
        <dbReference type="EMBL" id="RAH54513.1"/>
    </source>
</evidence>
<dbReference type="EMBL" id="KZ825072">
    <property type="protein sequence ID" value="RAH54513.1"/>
    <property type="molecule type" value="Genomic_DNA"/>
</dbReference>
<keyword evidence="2" id="KW-1133">Transmembrane helix</keyword>
<proteinExistence type="predicted"/>
<accession>A0A8G1QVQ1</accession>
<dbReference type="RefSeq" id="XP_025512435.1">
    <property type="nucleotide sequence ID" value="XM_025653804.1"/>
</dbReference>
<keyword evidence="4" id="KW-1185">Reference proteome</keyword>
<name>A0A8G1QVQ1_9EURO</name>
<evidence type="ECO:0000256" key="1">
    <source>
        <dbReference type="SAM" id="MobiDB-lite"/>
    </source>
</evidence>
<organism evidence="3 4">
    <name type="scientific">Aspergillus piperis CBS 112811</name>
    <dbReference type="NCBI Taxonomy" id="1448313"/>
    <lineage>
        <taxon>Eukaryota</taxon>
        <taxon>Fungi</taxon>
        <taxon>Dikarya</taxon>
        <taxon>Ascomycota</taxon>
        <taxon>Pezizomycotina</taxon>
        <taxon>Eurotiomycetes</taxon>
        <taxon>Eurotiomycetidae</taxon>
        <taxon>Eurotiales</taxon>
        <taxon>Aspergillaceae</taxon>
        <taxon>Aspergillus</taxon>
        <taxon>Aspergillus subgen. Circumdati</taxon>
    </lineage>
</organism>
<evidence type="ECO:0000313" key="4">
    <source>
        <dbReference type="Proteomes" id="UP000249526"/>
    </source>
</evidence>
<reference evidence="3 4" key="1">
    <citation type="submission" date="2018-02" db="EMBL/GenBank/DDBJ databases">
        <title>The genomes of Aspergillus section Nigri reveals drivers in fungal speciation.</title>
        <authorList>
            <consortium name="DOE Joint Genome Institute"/>
            <person name="Vesth T.C."/>
            <person name="Nybo J."/>
            <person name="Theobald S."/>
            <person name="Brandl J."/>
            <person name="Frisvad J.C."/>
            <person name="Nielsen K.F."/>
            <person name="Lyhne E.K."/>
            <person name="Kogle M.E."/>
            <person name="Kuo A."/>
            <person name="Riley R."/>
            <person name="Clum A."/>
            <person name="Nolan M."/>
            <person name="Lipzen A."/>
            <person name="Salamov A."/>
            <person name="Henrissat B."/>
            <person name="Wiebenga A."/>
            <person name="De vries R.P."/>
            <person name="Grigoriev I.V."/>
            <person name="Mortensen U.H."/>
            <person name="Andersen M.R."/>
            <person name="Baker S.E."/>
        </authorList>
    </citation>
    <scope>NUCLEOTIDE SEQUENCE [LARGE SCALE GENOMIC DNA]</scope>
    <source>
        <strain evidence="3 4">CBS 112811</strain>
    </source>
</reference>
<dbReference type="Proteomes" id="UP000249526">
    <property type="component" value="Unassembled WGS sequence"/>
</dbReference>